<comment type="caution">
    <text evidence="2">The sequence shown here is derived from an EMBL/GenBank/DDBJ whole genome shotgun (WGS) entry which is preliminary data.</text>
</comment>
<proteinExistence type="predicted"/>
<accession>A0A1Y2L8S1</accession>
<organism evidence="2 3">
    <name type="scientific">Thalassospira alkalitolerans</name>
    <dbReference type="NCBI Taxonomy" id="1293890"/>
    <lineage>
        <taxon>Bacteria</taxon>
        <taxon>Pseudomonadati</taxon>
        <taxon>Pseudomonadota</taxon>
        <taxon>Alphaproteobacteria</taxon>
        <taxon>Rhodospirillales</taxon>
        <taxon>Thalassospiraceae</taxon>
        <taxon>Thalassospira</taxon>
    </lineage>
</organism>
<feature type="region of interest" description="Disordered" evidence="1">
    <location>
        <begin position="105"/>
        <end position="141"/>
    </location>
</feature>
<feature type="region of interest" description="Disordered" evidence="1">
    <location>
        <begin position="60"/>
        <end position="85"/>
    </location>
</feature>
<reference evidence="2 3" key="1">
    <citation type="submission" date="2014-03" db="EMBL/GenBank/DDBJ databases">
        <title>The draft genome sequence of Thalassospira alkalitolerans JCM 18968.</title>
        <authorList>
            <person name="Lai Q."/>
            <person name="Shao Z."/>
        </authorList>
    </citation>
    <scope>NUCLEOTIDE SEQUENCE [LARGE SCALE GENOMIC DNA]</scope>
    <source>
        <strain evidence="2 3">JCM 18968</strain>
    </source>
</reference>
<protein>
    <submittedName>
        <fullName evidence="2">Uncharacterized protein</fullName>
    </submittedName>
</protein>
<sequence>MGLVSPSDDDDLADNSETNFYENQSNTIIKALSDSISIVKSVIEIKPVLEGLIEASRSKGQFADKSAKDKMGAPEVKASNDTDVDDLKWSPEKMIEIHNICTESRLANRVSPNTSKKYKDNVDGDRKPERPVVRRYDPHKN</sequence>
<dbReference type="Proteomes" id="UP000193396">
    <property type="component" value="Unassembled WGS sequence"/>
</dbReference>
<gene>
    <name evidence="2" type="ORF">TALK_16125</name>
</gene>
<evidence type="ECO:0000256" key="1">
    <source>
        <dbReference type="SAM" id="MobiDB-lite"/>
    </source>
</evidence>
<evidence type="ECO:0000313" key="3">
    <source>
        <dbReference type="Proteomes" id="UP000193396"/>
    </source>
</evidence>
<feature type="compositionally biased region" description="Basic and acidic residues" evidence="1">
    <location>
        <begin position="117"/>
        <end position="141"/>
    </location>
</feature>
<evidence type="ECO:0000313" key="2">
    <source>
        <dbReference type="EMBL" id="OSQ46719.1"/>
    </source>
</evidence>
<name>A0A1Y2L8S1_9PROT</name>
<dbReference type="EMBL" id="JFKB01000011">
    <property type="protein sequence ID" value="OSQ46719.1"/>
    <property type="molecule type" value="Genomic_DNA"/>
</dbReference>
<dbReference type="AlphaFoldDB" id="A0A1Y2L8S1"/>
<keyword evidence="3" id="KW-1185">Reference proteome</keyword>